<feature type="transmembrane region" description="Helical" evidence="21">
    <location>
        <begin position="309"/>
        <end position="331"/>
    </location>
</feature>
<keyword evidence="10 21" id="KW-1133">Transmembrane helix</keyword>
<evidence type="ECO:0000256" key="12">
    <source>
        <dbReference type="ARBA" id="ARBA00023306"/>
    </source>
</evidence>
<evidence type="ECO:0000256" key="2">
    <source>
        <dbReference type="ARBA" id="ARBA00004752"/>
    </source>
</evidence>
<keyword evidence="5" id="KW-0328">Glycosyltransferase</keyword>
<evidence type="ECO:0000256" key="8">
    <source>
        <dbReference type="ARBA" id="ARBA00022960"/>
    </source>
</evidence>
<keyword evidence="8" id="KW-0133">Cell shape</keyword>
<keyword evidence="6" id="KW-0808">Transferase</keyword>
<evidence type="ECO:0000256" key="18">
    <source>
        <dbReference type="ARBA" id="ARBA00041418"/>
    </source>
</evidence>
<feature type="transmembrane region" description="Helical" evidence="21">
    <location>
        <begin position="180"/>
        <end position="213"/>
    </location>
</feature>
<dbReference type="GO" id="GO:0005886">
    <property type="term" value="C:plasma membrane"/>
    <property type="evidence" value="ECO:0007669"/>
    <property type="project" value="UniProtKB-SubCell"/>
</dbReference>
<gene>
    <name evidence="22" type="ORF">GQ61_08990</name>
</gene>
<evidence type="ECO:0000256" key="14">
    <source>
        <dbReference type="ARBA" id="ARBA00032370"/>
    </source>
</evidence>
<dbReference type="PANTHER" id="PTHR30474">
    <property type="entry name" value="CELL CYCLE PROTEIN"/>
    <property type="match status" value="1"/>
</dbReference>
<evidence type="ECO:0000256" key="1">
    <source>
        <dbReference type="ARBA" id="ARBA00004651"/>
    </source>
</evidence>
<name>A0A1W6N6K5_9PROT</name>
<dbReference type="Pfam" id="PF01098">
    <property type="entry name" value="FTSW_RODA_SPOVE"/>
    <property type="match status" value="1"/>
</dbReference>
<organism evidence="22 23">
    <name type="scientific">Candidatus Nucleicultrix amoebiphila FS5</name>
    <dbReference type="NCBI Taxonomy" id="1414854"/>
    <lineage>
        <taxon>Bacteria</taxon>
        <taxon>Pseudomonadati</taxon>
        <taxon>Pseudomonadota</taxon>
        <taxon>Alphaproteobacteria</taxon>
        <taxon>Holosporales</taxon>
        <taxon>Candidatus Nucleicultricaceae</taxon>
        <taxon>Candidatus Nucleicultrix</taxon>
    </lineage>
</organism>
<dbReference type="NCBIfam" id="TIGR02614">
    <property type="entry name" value="ftsW"/>
    <property type="match status" value="1"/>
</dbReference>
<dbReference type="RefSeq" id="WP_085784965.1">
    <property type="nucleotide sequence ID" value="NZ_CP008743.1"/>
</dbReference>
<evidence type="ECO:0000256" key="9">
    <source>
        <dbReference type="ARBA" id="ARBA00022984"/>
    </source>
</evidence>
<reference evidence="22 23" key="1">
    <citation type="submission" date="2014-06" db="EMBL/GenBank/DDBJ databases">
        <title>The genome of the endonuclear symbiont Nucleicultrix amoebiphila.</title>
        <authorList>
            <person name="Schulz F."/>
            <person name="Horn M."/>
        </authorList>
    </citation>
    <scope>NUCLEOTIDE SEQUENCE [LARGE SCALE GENOMIC DNA]</scope>
    <source>
        <strain evidence="22 23">FS5</strain>
    </source>
</reference>
<proteinExistence type="inferred from homology"/>
<protein>
    <recommendedName>
        <fullName evidence="17">Probable peptidoglycan glycosyltransferase FtsW</fullName>
        <ecNumber evidence="19">2.4.99.28</ecNumber>
    </recommendedName>
    <alternativeName>
        <fullName evidence="18">Cell division protein FtsW</fullName>
    </alternativeName>
    <alternativeName>
        <fullName evidence="15">Cell wall polymerase</fullName>
    </alternativeName>
    <alternativeName>
        <fullName evidence="14">Peptidoglycan polymerase</fullName>
    </alternativeName>
</protein>
<evidence type="ECO:0000256" key="11">
    <source>
        <dbReference type="ARBA" id="ARBA00023136"/>
    </source>
</evidence>
<evidence type="ECO:0000256" key="20">
    <source>
        <dbReference type="ARBA" id="ARBA00049902"/>
    </source>
</evidence>
<dbReference type="InterPro" id="IPR001182">
    <property type="entry name" value="FtsW/RodA"/>
</dbReference>
<feature type="transmembrane region" description="Helical" evidence="21">
    <location>
        <begin position="116"/>
        <end position="139"/>
    </location>
</feature>
<comment type="similarity">
    <text evidence="16">Belongs to the SEDS family. FtsW subfamily.</text>
</comment>
<feature type="transmembrane region" description="Helical" evidence="21">
    <location>
        <begin position="22"/>
        <end position="41"/>
    </location>
</feature>
<keyword evidence="11 21" id="KW-0472">Membrane</keyword>
<evidence type="ECO:0000256" key="10">
    <source>
        <dbReference type="ARBA" id="ARBA00022989"/>
    </source>
</evidence>
<evidence type="ECO:0000256" key="7">
    <source>
        <dbReference type="ARBA" id="ARBA00022692"/>
    </source>
</evidence>
<feature type="transmembrane region" description="Helical" evidence="21">
    <location>
        <begin position="85"/>
        <end position="104"/>
    </location>
</feature>
<dbReference type="GO" id="GO:0008360">
    <property type="term" value="P:regulation of cell shape"/>
    <property type="evidence" value="ECO:0007669"/>
    <property type="project" value="UniProtKB-KW"/>
</dbReference>
<comment type="catalytic activity">
    <reaction evidence="20">
        <text>[GlcNAc-(1-&gt;4)-Mur2Ac(oyl-L-Ala-gamma-D-Glu-L-Lys-D-Ala-D-Ala)](n)-di-trans,octa-cis-undecaprenyl diphosphate + beta-D-GlcNAc-(1-&gt;4)-Mur2Ac(oyl-L-Ala-gamma-D-Glu-L-Lys-D-Ala-D-Ala)-di-trans,octa-cis-undecaprenyl diphosphate = [GlcNAc-(1-&gt;4)-Mur2Ac(oyl-L-Ala-gamma-D-Glu-L-Lys-D-Ala-D-Ala)](n+1)-di-trans,octa-cis-undecaprenyl diphosphate + di-trans,octa-cis-undecaprenyl diphosphate + H(+)</text>
        <dbReference type="Rhea" id="RHEA:23708"/>
        <dbReference type="Rhea" id="RHEA-COMP:9602"/>
        <dbReference type="Rhea" id="RHEA-COMP:9603"/>
        <dbReference type="ChEBI" id="CHEBI:15378"/>
        <dbReference type="ChEBI" id="CHEBI:58405"/>
        <dbReference type="ChEBI" id="CHEBI:60033"/>
        <dbReference type="ChEBI" id="CHEBI:78435"/>
        <dbReference type="EC" id="2.4.99.28"/>
    </reaction>
</comment>
<comment type="pathway">
    <text evidence="2">Cell wall biogenesis; peptidoglycan biosynthesis.</text>
</comment>
<evidence type="ECO:0000256" key="13">
    <source>
        <dbReference type="ARBA" id="ARBA00023316"/>
    </source>
</evidence>
<evidence type="ECO:0000256" key="21">
    <source>
        <dbReference type="SAM" id="Phobius"/>
    </source>
</evidence>
<keyword evidence="12" id="KW-0131">Cell cycle</keyword>
<dbReference type="GO" id="GO:0051301">
    <property type="term" value="P:cell division"/>
    <property type="evidence" value="ECO:0007669"/>
    <property type="project" value="UniProtKB-KW"/>
</dbReference>
<evidence type="ECO:0000256" key="15">
    <source>
        <dbReference type="ARBA" id="ARBA00033270"/>
    </source>
</evidence>
<feature type="transmembrane region" description="Helical" evidence="21">
    <location>
        <begin position="346"/>
        <end position="367"/>
    </location>
</feature>
<dbReference type="KEGG" id="naf:GQ61_08990"/>
<keyword evidence="9" id="KW-0573">Peptidoglycan synthesis</keyword>
<dbReference type="EC" id="2.4.99.28" evidence="19"/>
<dbReference type="PANTHER" id="PTHR30474:SF2">
    <property type="entry name" value="PEPTIDOGLYCAN GLYCOSYLTRANSFERASE FTSW-RELATED"/>
    <property type="match status" value="1"/>
</dbReference>
<dbReference type="OrthoDB" id="9768187at2"/>
<evidence type="ECO:0000256" key="6">
    <source>
        <dbReference type="ARBA" id="ARBA00022679"/>
    </source>
</evidence>
<evidence type="ECO:0000256" key="3">
    <source>
        <dbReference type="ARBA" id="ARBA00022475"/>
    </source>
</evidence>
<evidence type="ECO:0000256" key="19">
    <source>
        <dbReference type="ARBA" id="ARBA00044770"/>
    </source>
</evidence>
<dbReference type="GO" id="GO:0071555">
    <property type="term" value="P:cell wall organization"/>
    <property type="evidence" value="ECO:0007669"/>
    <property type="project" value="UniProtKB-KW"/>
</dbReference>
<sequence>MATFARSDNSVLGRWWWTIDRWLLSAIIALIAIGFFLTMAASPSVANHLNLDPFYFVKRHSFYLVPVLITLVSTSLLSLRNIRRVSLLIYFMGLLLIAMTLFSGSEIKGARRWISFMGLSLQPSEFIKPALVILCAWMLSERKLNPDFPGYVAAFVFYGFVIFLLALQPDMGMVILVSTVFFGQLFLAGLPLLWVGVSGVIGLLGLGGAYLVFPHVSHRIDRFFNPNLGDRFSERYQVSQSLEAFMNGGFWGQGPGEGTVKKYLPDAHADFIYAVAGEEFGLFFCLIILGLFLFIVLRSFARVLSEDNLFILLSVAGLAAEFGLQAMINIASTTNLIPTKGMTLPFISYGGSSLIALSIAMGMILALTKRRNKGRWL</sequence>
<feature type="transmembrane region" description="Helical" evidence="21">
    <location>
        <begin position="62"/>
        <end position="79"/>
    </location>
</feature>
<accession>A0A1W6N6K5</accession>
<evidence type="ECO:0000313" key="22">
    <source>
        <dbReference type="EMBL" id="ARN85399.1"/>
    </source>
</evidence>
<dbReference type="EMBL" id="CP008743">
    <property type="protein sequence ID" value="ARN85399.1"/>
    <property type="molecule type" value="Genomic_DNA"/>
</dbReference>
<keyword evidence="4 22" id="KW-0132">Cell division</keyword>
<dbReference type="GO" id="GO:0032153">
    <property type="term" value="C:cell division site"/>
    <property type="evidence" value="ECO:0007669"/>
    <property type="project" value="TreeGrafter"/>
</dbReference>
<dbReference type="AlphaFoldDB" id="A0A1W6N6K5"/>
<dbReference type="STRING" id="1414854.GQ61_08990"/>
<dbReference type="GO" id="GO:0008955">
    <property type="term" value="F:peptidoglycan glycosyltransferase activity"/>
    <property type="evidence" value="ECO:0007669"/>
    <property type="project" value="UniProtKB-EC"/>
</dbReference>
<keyword evidence="3" id="KW-1003">Cell membrane</keyword>
<dbReference type="GO" id="GO:0009252">
    <property type="term" value="P:peptidoglycan biosynthetic process"/>
    <property type="evidence" value="ECO:0007669"/>
    <property type="project" value="UniProtKB-KW"/>
</dbReference>
<evidence type="ECO:0000256" key="16">
    <source>
        <dbReference type="ARBA" id="ARBA00038053"/>
    </source>
</evidence>
<dbReference type="GO" id="GO:0015648">
    <property type="term" value="F:lipid-linked peptidoglycan transporter activity"/>
    <property type="evidence" value="ECO:0007669"/>
    <property type="project" value="TreeGrafter"/>
</dbReference>
<keyword evidence="13" id="KW-0961">Cell wall biogenesis/degradation</keyword>
<feature type="transmembrane region" description="Helical" evidence="21">
    <location>
        <begin position="151"/>
        <end position="168"/>
    </location>
</feature>
<keyword evidence="7 21" id="KW-0812">Transmembrane</keyword>
<keyword evidence="23" id="KW-1185">Reference proteome</keyword>
<comment type="subcellular location">
    <subcellularLocation>
        <location evidence="1">Cell membrane</location>
        <topology evidence="1">Multi-pass membrane protein</topology>
    </subcellularLocation>
</comment>
<dbReference type="Proteomes" id="UP000237351">
    <property type="component" value="Chromosome"/>
</dbReference>
<evidence type="ECO:0000256" key="5">
    <source>
        <dbReference type="ARBA" id="ARBA00022676"/>
    </source>
</evidence>
<feature type="transmembrane region" description="Helical" evidence="21">
    <location>
        <begin position="280"/>
        <end position="297"/>
    </location>
</feature>
<evidence type="ECO:0000256" key="17">
    <source>
        <dbReference type="ARBA" id="ARBA00041185"/>
    </source>
</evidence>
<dbReference type="InterPro" id="IPR013437">
    <property type="entry name" value="FtsW"/>
</dbReference>
<evidence type="ECO:0000313" key="23">
    <source>
        <dbReference type="Proteomes" id="UP000237351"/>
    </source>
</evidence>
<evidence type="ECO:0000256" key="4">
    <source>
        <dbReference type="ARBA" id="ARBA00022618"/>
    </source>
</evidence>